<dbReference type="STRING" id="1123382.SAMN02745221_01676"/>
<keyword evidence="2" id="KW-1185">Reference proteome</keyword>
<dbReference type="EMBL" id="FQWY01000030">
    <property type="protein sequence ID" value="SHH09682.1"/>
    <property type="molecule type" value="Genomic_DNA"/>
</dbReference>
<evidence type="ECO:0000313" key="1">
    <source>
        <dbReference type="EMBL" id="SHH09682.1"/>
    </source>
</evidence>
<accession>A0A1M5Q6T0</accession>
<keyword evidence="1" id="KW-0969">Cilium</keyword>
<dbReference type="OrthoDB" id="1739831at2"/>
<evidence type="ECO:0000313" key="2">
    <source>
        <dbReference type="Proteomes" id="UP000242329"/>
    </source>
</evidence>
<dbReference type="Proteomes" id="UP000242329">
    <property type="component" value="Unassembled WGS sequence"/>
</dbReference>
<keyword evidence="1" id="KW-0966">Cell projection</keyword>
<reference evidence="2" key="1">
    <citation type="submission" date="2016-11" db="EMBL/GenBank/DDBJ databases">
        <authorList>
            <person name="Varghese N."/>
            <person name="Submissions S."/>
        </authorList>
    </citation>
    <scope>NUCLEOTIDE SEQUENCE [LARGE SCALE GENOMIC DNA]</scope>
    <source>
        <strain evidence="2">DSM 11003</strain>
    </source>
</reference>
<dbReference type="AlphaFoldDB" id="A0A1M5Q6T0"/>
<dbReference type="NCBIfam" id="TIGR03826">
    <property type="entry name" value="YvyF"/>
    <property type="match status" value="1"/>
</dbReference>
<sequence length="138" mass="16004">MAELRNCPRCGRLFAYQGRNLCKRCQEEDENEYLLVRRYVRDNPGATIFEVSEATGVEEEKILQYLREGRLQSKGLVAALECERCGRKITAGRYCPQCLKELESQIKSVVKDSGVKKPEIKTDSKERMFTKDSYLKRE</sequence>
<keyword evidence="1" id="KW-0282">Flagellum</keyword>
<dbReference type="InterPro" id="IPR022258">
    <property type="entry name" value="Flagellar_operon_YvyF"/>
</dbReference>
<proteinExistence type="predicted"/>
<name>A0A1M5Q6T0_9FIRM</name>
<organism evidence="1 2">
    <name type="scientific">Thermosyntropha lipolytica DSM 11003</name>
    <dbReference type="NCBI Taxonomy" id="1123382"/>
    <lineage>
        <taxon>Bacteria</taxon>
        <taxon>Bacillati</taxon>
        <taxon>Bacillota</taxon>
        <taxon>Clostridia</taxon>
        <taxon>Eubacteriales</taxon>
        <taxon>Syntrophomonadaceae</taxon>
        <taxon>Thermosyntropha</taxon>
    </lineage>
</organism>
<protein>
    <submittedName>
        <fullName evidence="1">Flagellar operon protein TIGR03826</fullName>
    </submittedName>
</protein>
<gene>
    <name evidence="1" type="ORF">SAMN02745221_01676</name>
</gene>